<keyword evidence="6" id="KW-1185">Reference proteome</keyword>
<dbReference type="RefSeq" id="WP_198828400.1">
    <property type="nucleotide sequence ID" value="NZ_CP066308.1"/>
</dbReference>
<dbReference type="Proteomes" id="UP000677234">
    <property type="component" value="Chromosome"/>
</dbReference>
<feature type="domain" description="DUF1468" evidence="2">
    <location>
        <begin position="9"/>
        <end position="144"/>
    </location>
</feature>
<dbReference type="AlphaFoldDB" id="A0A7T5ELI6"/>
<organism evidence="3 5">
    <name type="scientific">Brevibacillus composti</name>
    <dbReference type="NCBI Taxonomy" id="2796470"/>
    <lineage>
        <taxon>Bacteria</taxon>
        <taxon>Bacillati</taxon>
        <taxon>Bacillota</taxon>
        <taxon>Bacilli</taxon>
        <taxon>Bacillales</taxon>
        <taxon>Paenibacillaceae</taxon>
        <taxon>Brevibacillus</taxon>
    </lineage>
</organism>
<dbReference type="InterPro" id="IPR009936">
    <property type="entry name" value="DUF1468"/>
</dbReference>
<evidence type="ECO:0000256" key="1">
    <source>
        <dbReference type="SAM" id="Phobius"/>
    </source>
</evidence>
<dbReference type="EMBL" id="CP066308">
    <property type="protein sequence ID" value="QQE74831.1"/>
    <property type="molecule type" value="Genomic_DNA"/>
</dbReference>
<reference evidence="3 5" key="1">
    <citation type="submission" date="2020-12" db="EMBL/GenBank/DDBJ databases">
        <title>strain FJAT-54423T represents a novel species of the genus Brevibacillus.</title>
        <authorList>
            <person name="Tang R."/>
        </authorList>
    </citation>
    <scope>NUCLEOTIDE SEQUENCE [LARGE SCALE GENOMIC DNA]</scope>
    <source>
        <strain evidence="3 5">FJAT-54423</strain>
    </source>
</reference>
<feature type="transmembrane region" description="Helical" evidence="1">
    <location>
        <begin position="78"/>
        <end position="105"/>
    </location>
</feature>
<dbReference type="Proteomes" id="UP000595847">
    <property type="component" value="Chromosome"/>
</dbReference>
<evidence type="ECO:0000313" key="4">
    <source>
        <dbReference type="EMBL" id="QUO41915.1"/>
    </source>
</evidence>
<dbReference type="KEGG" id="bcop:JD108_02265"/>
<evidence type="ECO:0000313" key="5">
    <source>
        <dbReference type="Proteomes" id="UP000595847"/>
    </source>
</evidence>
<keyword evidence="1" id="KW-1133">Transmembrane helix</keyword>
<name>A0A7T5ELI6_9BACL</name>
<evidence type="ECO:0000313" key="6">
    <source>
        <dbReference type="Proteomes" id="UP000677234"/>
    </source>
</evidence>
<keyword evidence="1" id="KW-0812">Transmembrane</keyword>
<evidence type="ECO:0000259" key="2">
    <source>
        <dbReference type="Pfam" id="PF07331"/>
    </source>
</evidence>
<reference evidence="4" key="2">
    <citation type="submission" date="2021-04" db="EMBL/GenBank/DDBJ databases">
        <title>Brevibacillus composti FJAT-54423, complete genome.</title>
        <authorList>
            <person name="Tang R."/>
        </authorList>
    </citation>
    <scope>NUCLEOTIDE SEQUENCE</scope>
    <source>
        <strain evidence="4">FJAT-54424</strain>
    </source>
</reference>
<proteinExistence type="predicted"/>
<feature type="transmembrane region" description="Helical" evidence="1">
    <location>
        <begin position="117"/>
        <end position="136"/>
    </location>
</feature>
<keyword evidence="1" id="KW-0472">Membrane</keyword>
<sequence length="152" mass="16798">MSKTFDRYASIVFLAMGVAFVIGSMGISQSAYGSKVGPNIFPLGLGSILVLLSIRLFFETFRYQSGQKQAYKLDYKRFGIILSAAVLYALFLRDVGYVIGTFLFLLIGFQTMEKGKWLSSILISGGFSFGVHYVYVELLEGTLPGFPAWLGL</sequence>
<gene>
    <name evidence="3" type="ORF">JD108_02265</name>
    <name evidence="4" type="ORF">KDJ56_02265</name>
</gene>
<feature type="transmembrane region" description="Helical" evidence="1">
    <location>
        <begin position="7"/>
        <end position="28"/>
    </location>
</feature>
<accession>A0A7T5ELI6</accession>
<dbReference type="Pfam" id="PF07331">
    <property type="entry name" value="TctB"/>
    <property type="match status" value="1"/>
</dbReference>
<protein>
    <submittedName>
        <fullName evidence="3">Tripartite tricarboxylate transporter TctB family protein</fullName>
    </submittedName>
</protein>
<feature type="transmembrane region" description="Helical" evidence="1">
    <location>
        <begin position="40"/>
        <end position="58"/>
    </location>
</feature>
<evidence type="ECO:0000313" key="3">
    <source>
        <dbReference type="EMBL" id="QQE74831.1"/>
    </source>
</evidence>
<dbReference type="EMBL" id="CP073708">
    <property type="protein sequence ID" value="QUO41915.1"/>
    <property type="molecule type" value="Genomic_DNA"/>
</dbReference>